<proteinExistence type="predicted"/>
<accession>A0A9N7VST6</accession>
<evidence type="ECO:0000313" key="3">
    <source>
        <dbReference type="Proteomes" id="UP001153269"/>
    </source>
</evidence>
<protein>
    <submittedName>
        <fullName evidence="2">Uncharacterized protein</fullName>
    </submittedName>
</protein>
<gene>
    <name evidence="2" type="ORF">PLEPLA_LOCUS45510</name>
</gene>
<feature type="region of interest" description="Disordered" evidence="1">
    <location>
        <begin position="1"/>
        <end position="102"/>
    </location>
</feature>
<comment type="caution">
    <text evidence="2">The sequence shown here is derived from an EMBL/GenBank/DDBJ whole genome shotgun (WGS) entry which is preliminary data.</text>
</comment>
<sequence>MTSSLTSEEDSGLYSPTVERERHGHRSHKRAGPGTRSLSSSEAMHMSGDLKTLRSLSSGQEEFPFSPVRHNRSLYHSSSLIKESQKPESGVGALNGKDAVSNGEYKYLTERSSSGVRLQDPEGQLWMAFQGFNRLR</sequence>
<evidence type="ECO:0000313" key="2">
    <source>
        <dbReference type="EMBL" id="CAB1457686.1"/>
    </source>
</evidence>
<evidence type="ECO:0000256" key="1">
    <source>
        <dbReference type="SAM" id="MobiDB-lite"/>
    </source>
</evidence>
<organism evidence="2 3">
    <name type="scientific">Pleuronectes platessa</name>
    <name type="common">European plaice</name>
    <dbReference type="NCBI Taxonomy" id="8262"/>
    <lineage>
        <taxon>Eukaryota</taxon>
        <taxon>Metazoa</taxon>
        <taxon>Chordata</taxon>
        <taxon>Craniata</taxon>
        <taxon>Vertebrata</taxon>
        <taxon>Euteleostomi</taxon>
        <taxon>Actinopterygii</taxon>
        <taxon>Neopterygii</taxon>
        <taxon>Teleostei</taxon>
        <taxon>Neoteleostei</taxon>
        <taxon>Acanthomorphata</taxon>
        <taxon>Carangaria</taxon>
        <taxon>Pleuronectiformes</taxon>
        <taxon>Pleuronectoidei</taxon>
        <taxon>Pleuronectidae</taxon>
        <taxon>Pleuronectes</taxon>
    </lineage>
</organism>
<keyword evidence="3" id="KW-1185">Reference proteome</keyword>
<name>A0A9N7VST6_PLEPL</name>
<dbReference type="Proteomes" id="UP001153269">
    <property type="component" value="Unassembled WGS sequence"/>
</dbReference>
<reference evidence="2" key="1">
    <citation type="submission" date="2020-03" db="EMBL/GenBank/DDBJ databases">
        <authorList>
            <person name="Weist P."/>
        </authorList>
    </citation>
    <scope>NUCLEOTIDE SEQUENCE</scope>
</reference>
<dbReference type="EMBL" id="CADEAL010004353">
    <property type="protein sequence ID" value="CAB1457686.1"/>
    <property type="molecule type" value="Genomic_DNA"/>
</dbReference>
<dbReference type="AlphaFoldDB" id="A0A9N7VST6"/>